<dbReference type="PaxDb" id="4113-PGSC0003DMT400092484"/>
<feature type="region of interest" description="Disordered" evidence="1">
    <location>
        <begin position="1"/>
        <end position="37"/>
    </location>
</feature>
<feature type="region of interest" description="Disordered" evidence="1">
    <location>
        <begin position="68"/>
        <end position="93"/>
    </location>
</feature>
<organism evidence="2 3">
    <name type="scientific">Solanum tuberosum</name>
    <name type="common">Potato</name>
    <dbReference type="NCBI Taxonomy" id="4113"/>
    <lineage>
        <taxon>Eukaryota</taxon>
        <taxon>Viridiplantae</taxon>
        <taxon>Streptophyta</taxon>
        <taxon>Embryophyta</taxon>
        <taxon>Tracheophyta</taxon>
        <taxon>Spermatophyta</taxon>
        <taxon>Magnoliopsida</taxon>
        <taxon>eudicotyledons</taxon>
        <taxon>Gunneridae</taxon>
        <taxon>Pentapetalae</taxon>
        <taxon>asterids</taxon>
        <taxon>lamiids</taxon>
        <taxon>Solanales</taxon>
        <taxon>Solanaceae</taxon>
        <taxon>Solanoideae</taxon>
        <taxon>Solaneae</taxon>
        <taxon>Solanum</taxon>
    </lineage>
</organism>
<name>M1DPW4_SOLTU</name>
<reference evidence="3" key="1">
    <citation type="journal article" date="2011" name="Nature">
        <title>Genome sequence and analysis of the tuber crop potato.</title>
        <authorList>
            <consortium name="The Potato Genome Sequencing Consortium"/>
        </authorList>
    </citation>
    <scope>NUCLEOTIDE SEQUENCE [LARGE SCALE GENOMIC DNA]</scope>
    <source>
        <strain evidence="3">cv. DM1-3 516 R44</strain>
    </source>
</reference>
<sequence>MGTRRARRTATLPPTFEKTSTNPADSQQPTNKEKKVRTHFKIQIRKTFHQFKETPFFEIFNPILEEERGDGRDRSSVPAARRGSISQPQGPNHAAIATATVRRSGFLIVELLELTRCLESRILTLQLVGFASGVWSARVLRCKEESATWVYW</sequence>
<dbReference type="InParanoid" id="M1DPW4"/>
<dbReference type="Proteomes" id="UP000011115">
    <property type="component" value="Unassembled WGS sequence"/>
</dbReference>
<dbReference type="Gramene" id="PGSC0003DMT400092484">
    <property type="protein sequence ID" value="PGSC0003DMT400092484"/>
    <property type="gene ID" value="PGSC0003DMG400042055"/>
</dbReference>
<evidence type="ECO:0000313" key="2">
    <source>
        <dbReference type="EnsemblPlants" id="PGSC0003DMT400092484"/>
    </source>
</evidence>
<keyword evidence="3" id="KW-1185">Reference proteome</keyword>
<dbReference type="AlphaFoldDB" id="M1DPW4"/>
<feature type="compositionally biased region" description="Polar residues" evidence="1">
    <location>
        <begin position="17"/>
        <end position="30"/>
    </location>
</feature>
<dbReference type="HOGENOM" id="CLU_1725509_0_0_1"/>
<protein>
    <submittedName>
        <fullName evidence="2">Uncharacterized protein</fullName>
    </submittedName>
</protein>
<proteinExistence type="predicted"/>
<dbReference type="EnsemblPlants" id="PGSC0003DMT400092484">
    <property type="protein sequence ID" value="PGSC0003DMT400092484"/>
    <property type="gene ID" value="PGSC0003DMG400042055"/>
</dbReference>
<evidence type="ECO:0000256" key="1">
    <source>
        <dbReference type="SAM" id="MobiDB-lite"/>
    </source>
</evidence>
<reference evidence="2" key="2">
    <citation type="submission" date="2015-06" db="UniProtKB">
        <authorList>
            <consortium name="EnsemblPlants"/>
        </authorList>
    </citation>
    <scope>IDENTIFICATION</scope>
    <source>
        <strain evidence="2">DM1-3 516 R44</strain>
    </source>
</reference>
<evidence type="ECO:0000313" key="3">
    <source>
        <dbReference type="Proteomes" id="UP000011115"/>
    </source>
</evidence>
<accession>M1DPW4</accession>